<dbReference type="GeneTree" id="ENSGT00400000024709"/>
<dbReference type="GO" id="GO:0030154">
    <property type="term" value="P:cell differentiation"/>
    <property type="evidence" value="ECO:0007669"/>
    <property type="project" value="UniProtKB-KW"/>
</dbReference>
<evidence type="ECO:0000256" key="7">
    <source>
        <dbReference type="ARBA" id="ARBA00023157"/>
    </source>
</evidence>
<dbReference type="AlphaFoldDB" id="A0A8C5AAM9"/>
<feature type="signal peptide" evidence="10">
    <location>
        <begin position="1"/>
        <end position="20"/>
    </location>
</feature>
<dbReference type="GO" id="GO:0050994">
    <property type="term" value="P:regulation of lipid catabolic process"/>
    <property type="evidence" value="ECO:0007669"/>
    <property type="project" value="InterPro"/>
</dbReference>
<organism evidence="11 12">
    <name type="scientific">Gadus morhua</name>
    <name type="common">Atlantic cod</name>
    <dbReference type="NCBI Taxonomy" id="8049"/>
    <lineage>
        <taxon>Eukaryota</taxon>
        <taxon>Metazoa</taxon>
        <taxon>Chordata</taxon>
        <taxon>Craniata</taxon>
        <taxon>Vertebrata</taxon>
        <taxon>Euteleostomi</taxon>
        <taxon>Actinopterygii</taxon>
        <taxon>Neopterygii</taxon>
        <taxon>Teleostei</taxon>
        <taxon>Neoteleostei</taxon>
        <taxon>Acanthomorphata</taxon>
        <taxon>Zeiogadaria</taxon>
        <taxon>Gadariae</taxon>
        <taxon>Gadiformes</taxon>
        <taxon>Gadoidei</taxon>
        <taxon>Gadidae</taxon>
        <taxon>Gadus</taxon>
    </lineage>
</organism>
<dbReference type="SUPFAM" id="SSF54403">
    <property type="entry name" value="Cystatin/monellin"/>
    <property type="match status" value="1"/>
</dbReference>
<evidence type="ECO:0000256" key="8">
    <source>
        <dbReference type="ARBA" id="ARBA00023198"/>
    </source>
</evidence>
<protein>
    <recommendedName>
        <fullName evidence="2">Retinoic acid receptor responder protein 2</fullName>
    </recommendedName>
    <alternativeName>
        <fullName evidence="9">Chemerin</fullName>
    </alternativeName>
</protein>
<evidence type="ECO:0000256" key="1">
    <source>
        <dbReference type="ARBA" id="ARBA00004613"/>
    </source>
</evidence>
<dbReference type="PANTHER" id="PTHR15106">
    <property type="entry name" value="RETINOIC ACID RECEPTOR RESPONDER PROTEIN 2"/>
    <property type="match status" value="1"/>
</dbReference>
<evidence type="ECO:0000256" key="5">
    <source>
        <dbReference type="ARBA" id="ARBA00022729"/>
    </source>
</evidence>
<dbReference type="InterPro" id="IPR029562">
    <property type="entry name" value="Chemerin"/>
</dbReference>
<evidence type="ECO:0000313" key="12">
    <source>
        <dbReference type="Proteomes" id="UP000694546"/>
    </source>
</evidence>
<dbReference type="InterPro" id="IPR046350">
    <property type="entry name" value="Cystatin_sf"/>
</dbReference>
<evidence type="ECO:0000256" key="10">
    <source>
        <dbReference type="SAM" id="SignalP"/>
    </source>
</evidence>
<dbReference type="GO" id="GO:0006935">
    <property type="term" value="P:chemotaxis"/>
    <property type="evidence" value="ECO:0007669"/>
    <property type="project" value="UniProtKB-KW"/>
</dbReference>
<evidence type="ECO:0000313" key="11">
    <source>
        <dbReference type="Ensembl" id="ENSGMOP00000028984.1"/>
    </source>
</evidence>
<dbReference type="Gene3D" id="3.10.450.10">
    <property type="match status" value="1"/>
</dbReference>
<evidence type="ECO:0000256" key="9">
    <source>
        <dbReference type="ARBA" id="ARBA00032785"/>
    </source>
</evidence>
<evidence type="ECO:0000256" key="2">
    <source>
        <dbReference type="ARBA" id="ARBA00018808"/>
    </source>
</evidence>
<dbReference type="Ensembl" id="ENSGMOT00000062682.1">
    <property type="protein sequence ID" value="ENSGMOP00000028984.1"/>
    <property type="gene ID" value="ENSGMOG00000030745.1"/>
</dbReference>
<keyword evidence="4" id="KW-0964">Secreted</keyword>
<dbReference type="GO" id="GO:0006954">
    <property type="term" value="P:inflammatory response"/>
    <property type="evidence" value="ECO:0007669"/>
    <property type="project" value="UniProtKB-KW"/>
</dbReference>
<feature type="chain" id="PRO_5034175405" description="Retinoic acid receptor responder protein 2" evidence="10">
    <location>
        <begin position="21"/>
        <end position="177"/>
    </location>
</feature>
<keyword evidence="7" id="KW-1015">Disulfide bond</keyword>
<keyword evidence="6" id="KW-0221">Differentiation</keyword>
<comment type="subcellular location">
    <subcellularLocation>
        <location evidence="1">Secreted</location>
    </subcellularLocation>
</comment>
<accession>A0A8C5AAM9</accession>
<keyword evidence="5 10" id="KW-0732">Signal</keyword>
<keyword evidence="8" id="KW-0395">Inflammatory response</keyword>
<sequence>MAAALLWLLAAGTLLVSAGANEAYDLLHETYKKGVDLTLEQLNSHVGINHHFLFFKSLSKSDIQPGFDVAYIYHNFVLKATKCSKGTVDTSNCPFRNDRPLIDCAVCYKTYNGVVEATPKPYIHCIQRPALTEVSTQYLLYALESYSNLVILNDLLLGLMKACVVVVVVVVCLLPGH</sequence>
<name>A0A8C5AAM9_GADMO</name>
<keyword evidence="12" id="KW-1185">Reference proteome</keyword>
<evidence type="ECO:0000256" key="3">
    <source>
        <dbReference type="ARBA" id="ARBA00022500"/>
    </source>
</evidence>
<dbReference type="OMA" id="DCVICYK"/>
<dbReference type="Proteomes" id="UP000694546">
    <property type="component" value="Chromosome 23"/>
</dbReference>
<reference evidence="11" key="2">
    <citation type="submission" date="2025-09" db="UniProtKB">
        <authorList>
            <consortium name="Ensembl"/>
        </authorList>
    </citation>
    <scope>IDENTIFICATION</scope>
</reference>
<evidence type="ECO:0000256" key="6">
    <source>
        <dbReference type="ARBA" id="ARBA00022782"/>
    </source>
</evidence>
<reference evidence="11" key="1">
    <citation type="submission" date="2025-08" db="UniProtKB">
        <authorList>
            <consortium name="Ensembl"/>
        </authorList>
    </citation>
    <scope>IDENTIFICATION</scope>
</reference>
<dbReference type="PANTHER" id="PTHR15106:SF2">
    <property type="entry name" value="RETINOIC ACID RECEPTOR RESPONDER PROTEIN 2"/>
    <property type="match status" value="1"/>
</dbReference>
<keyword evidence="3" id="KW-0145">Chemotaxis</keyword>
<evidence type="ECO:0000256" key="4">
    <source>
        <dbReference type="ARBA" id="ARBA00022525"/>
    </source>
</evidence>
<dbReference type="GO" id="GO:0005102">
    <property type="term" value="F:signaling receptor binding"/>
    <property type="evidence" value="ECO:0007669"/>
    <property type="project" value="InterPro"/>
</dbReference>
<proteinExistence type="predicted"/>
<dbReference type="GO" id="GO:0005576">
    <property type="term" value="C:extracellular region"/>
    <property type="evidence" value="ECO:0007669"/>
    <property type="project" value="UniProtKB-SubCell"/>
</dbReference>